<keyword evidence="2" id="KW-1185">Reference proteome</keyword>
<reference evidence="1" key="1">
    <citation type="submission" date="2020-03" db="EMBL/GenBank/DDBJ databases">
        <authorList>
            <person name="Weist P."/>
        </authorList>
    </citation>
    <scope>NUCLEOTIDE SEQUENCE</scope>
</reference>
<protein>
    <submittedName>
        <fullName evidence="1">Uncharacterized protein</fullName>
    </submittedName>
</protein>
<dbReference type="Proteomes" id="UP001153269">
    <property type="component" value="Unassembled WGS sequence"/>
</dbReference>
<name>A0A9N7U5R1_PLEPL</name>
<dbReference type="AlphaFoldDB" id="A0A9N7U5R1"/>
<gene>
    <name evidence="1" type="ORF">PLEPLA_LOCUS11789</name>
</gene>
<comment type="caution">
    <text evidence="1">The sequence shown here is derived from an EMBL/GenBank/DDBJ whole genome shotgun (WGS) entry which is preliminary data.</text>
</comment>
<accession>A0A9N7U5R1</accession>
<dbReference type="EMBL" id="CADEAL010000688">
    <property type="protein sequence ID" value="CAB1423868.1"/>
    <property type="molecule type" value="Genomic_DNA"/>
</dbReference>
<organism evidence="1 2">
    <name type="scientific">Pleuronectes platessa</name>
    <name type="common">European plaice</name>
    <dbReference type="NCBI Taxonomy" id="8262"/>
    <lineage>
        <taxon>Eukaryota</taxon>
        <taxon>Metazoa</taxon>
        <taxon>Chordata</taxon>
        <taxon>Craniata</taxon>
        <taxon>Vertebrata</taxon>
        <taxon>Euteleostomi</taxon>
        <taxon>Actinopterygii</taxon>
        <taxon>Neopterygii</taxon>
        <taxon>Teleostei</taxon>
        <taxon>Neoteleostei</taxon>
        <taxon>Acanthomorphata</taxon>
        <taxon>Carangaria</taxon>
        <taxon>Pleuronectiformes</taxon>
        <taxon>Pleuronectoidei</taxon>
        <taxon>Pleuronectidae</taxon>
        <taxon>Pleuronectes</taxon>
    </lineage>
</organism>
<sequence>MTSSHHEGRSGGEDQAPVILRQYIFEQGREWPNLGPQCVAWDCVDVHLSFFLVFFWDSDGTWDLDVDAPVLQAKVKKGTETQFSPFLCFTDILPYFKKNQSCLVEAGVR</sequence>
<evidence type="ECO:0000313" key="2">
    <source>
        <dbReference type="Proteomes" id="UP001153269"/>
    </source>
</evidence>
<proteinExistence type="predicted"/>
<evidence type="ECO:0000313" key="1">
    <source>
        <dbReference type="EMBL" id="CAB1423868.1"/>
    </source>
</evidence>